<evidence type="ECO:0000313" key="2">
    <source>
        <dbReference type="EnsemblPlants" id="TraesCS6D02G143000.1"/>
    </source>
</evidence>
<organism evidence="2">
    <name type="scientific">Triticum aestivum</name>
    <name type="common">Wheat</name>
    <dbReference type="NCBI Taxonomy" id="4565"/>
    <lineage>
        <taxon>Eukaryota</taxon>
        <taxon>Viridiplantae</taxon>
        <taxon>Streptophyta</taxon>
        <taxon>Embryophyta</taxon>
        <taxon>Tracheophyta</taxon>
        <taxon>Spermatophyta</taxon>
        <taxon>Magnoliopsida</taxon>
        <taxon>Liliopsida</taxon>
        <taxon>Poales</taxon>
        <taxon>Poaceae</taxon>
        <taxon>BOP clade</taxon>
        <taxon>Pooideae</taxon>
        <taxon>Triticodae</taxon>
        <taxon>Triticeae</taxon>
        <taxon>Triticinae</taxon>
        <taxon>Triticum</taxon>
    </lineage>
</organism>
<dbReference type="PANTHER" id="PTHR46033">
    <property type="entry name" value="PROTEIN MAIN-LIKE 2"/>
    <property type="match status" value="1"/>
</dbReference>
<dbReference type="AlphaFoldDB" id="A0A3B6QCL3"/>
<dbReference type="STRING" id="4565.A0A3B6QCL3"/>
<dbReference type="InterPro" id="IPR019557">
    <property type="entry name" value="AminoTfrase-like_pln_mobile"/>
</dbReference>
<dbReference type="PANTHER" id="PTHR46033:SF87">
    <property type="entry name" value="AMINOTRANSFERASE-LIKE PLANT MOBILE DOMAIN-CONTAINING PROTEIN"/>
    <property type="match status" value="1"/>
</dbReference>
<dbReference type="GO" id="GO:0010073">
    <property type="term" value="P:meristem maintenance"/>
    <property type="evidence" value="ECO:0007669"/>
    <property type="project" value="InterPro"/>
</dbReference>
<dbReference type="Pfam" id="PF10536">
    <property type="entry name" value="PMD"/>
    <property type="match status" value="1"/>
</dbReference>
<proteinExistence type="predicted"/>
<dbReference type="OMA" id="HIARHIW"/>
<dbReference type="PROSITE" id="PS51257">
    <property type="entry name" value="PROKAR_LIPOPROTEIN"/>
    <property type="match status" value="1"/>
</dbReference>
<name>A0A3B6QCL3_WHEAT</name>
<accession>A0A3B6QCL3</accession>
<protein>
    <recommendedName>
        <fullName evidence="1">Aminotransferase-like plant mobile domain-containing protein</fullName>
    </recommendedName>
</protein>
<dbReference type="Gramene" id="TraesCS6D03G0320600.1">
    <property type="protein sequence ID" value="TraesCS6D03G0320600.1.CDS"/>
    <property type="gene ID" value="TraesCS6D03G0320600"/>
</dbReference>
<dbReference type="EnsemblPlants" id="TraesCS6D02G143000.1">
    <property type="protein sequence ID" value="TraesCS6D02G143000.1"/>
    <property type="gene ID" value="TraesCS6D02G143000"/>
</dbReference>
<evidence type="ECO:0000259" key="1">
    <source>
        <dbReference type="Pfam" id="PF10536"/>
    </source>
</evidence>
<reference evidence="2" key="1">
    <citation type="submission" date="2018-08" db="EMBL/GenBank/DDBJ databases">
        <authorList>
            <person name="Rossello M."/>
        </authorList>
    </citation>
    <scope>NUCLEOTIDE SEQUENCE [LARGE SCALE GENOMIC DNA]</scope>
    <source>
        <strain evidence="2">cv. Chinese Spring</strain>
    </source>
</reference>
<feature type="domain" description="Aminotransferase-like plant mobile" evidence="1">
    <location>
        <begin position="10"/>
        <end position="230"/>
    </location>
</feature>
<keyword evidence="3" id="KW-1185">Reference proteome</keyword>
<dbReference type="Proteomes" id="UP000019116">
    <property type="component" value="Chromosome 6D"/>
</dbReference>
<dbReference type="InterPro" id="IPR044824">
    <property type="entry name" value="MAIN-like"/>
</dbReference>
<dbReference type="Gramene" id="TraesRN6D0100348400.1">
    <property type="protein sequence ID" value="TraesRN6D0100348400.1"/>
    <property type="gene ID" value="TraesRN6D0100348400"/>
</dbReference>
<reference evidence="2" key="2">
    <citation type="submission" date="2018-10" db="UniProtKB">
        <authorList>
            <consortium name="EnsemblPlants"/>
        </authorList>
    </citation>
    <scope>IDENTIFICATION</scope>
</reference>
<evidence type="ECO:0000313" key="3">
    <source>
        <dbReference type="Proteomes" id="UP000019116"/>
    </source>
</evidence>
<sequence>MLRRGMPVFNGSLLSCMVDRWRPETHTFHLSCGEMTITMQDVNLITRLPVKGKSVTGITDPALWKALVERNLGVKHDSFPPGWKKKLARTKVTLSGNLESIKEGMSKELNNKRKRFKTGISFLWLEANFRKGSPADASREVVQRFARAYALYVLGGMVFTDGTGDHVSWIWLQLLSDWEQAGQFSWESATLAWLYRQLCEACRHSKDKSNIGGCIILLQVWTWAHLPVCSRPVPAKEHDLSLYAQYHVGPTYLEVFLRGKNLIGNAQLSYQVNIRHLNVLTHTQVD</sequence>
<dbReference type="Gramene" id="TraesCS6D02G143000.1">
    <property type="protein sequence ID" value="TraesCS6D02G143000.1"/>
    <property type="gene ID" value="TraesCS6D02G143000"/>
</dbReference>
<dbReference type="OrthoDB" id="784956at2759"/>